<feature type="domain" description="Alpha/beta hydrolase fold-3" evidence="2">
    <location>
        <begin position="82"/>
        <end position="295"/>
    </location>
</feature>
<dbReference type="PANTHER" id="PTHR48081">
    <property type="entry name" value="AB HYDROLASE SUPERFAMILY PROTEIN C4A8.06C"/>
    <property type="match status" value="1"/>
</dbReference>
<reference evidence="3 4" key="1">
    <citation type="journal article" date="2019" name="Int. J. Syst. Evol. Microbiol.">
        <title>The Global Catalogue of Microorganisms (GCM) 10K type strain sequencing project: providing services to taxonomists for standard genome sequencing and annotation.</title>
        <authorList>
            <consortium name="The Broad Institute Genomics Platform"/>
            <consortium name="The Broad Institute Genome Sequencing Center for Infectious Disease"/>
            <person name="Wu L."/>
            <person name="Ma J."/>
        </authorList>
    </citation>
    <scope>NUCLEOTIDE SEQUENCE [LARGE SCALE GENOMIC DNA]</scope>
    <source>
        <strain evidence="3 4">JCM 16013</strain>
    </source>
</reference>
<keyword evidence="4" id="KW-1185">Reference proteome</keyword>
<dbReference type="Pfam" id="PF07859">
    <property type="entry name" value="Abhydrolase_3"/>
    <property type="match status" value="1"/>
</dbReference>
<keyword evidence="1 3" id="KW-0378">Hydrolase</keyword>
<organism evidence="3 4">
    <name type="scientific">Catenulispora subtropica</name>
    <dbReference type="NCBI Taxonomy" id="450798"/>
    <lineage>
        <taxon>Bacteria</taxon>
        <taxon>Bacillati</taxon>
        <taxon>Actinomycetota</taxon>
        <taxon>Actinomycetes</taxon>
        <taxon>Catenulisporales</taxon>
        <taxon>Catenulisporaceae</taxon>
        <taxon>Catenulispora</taxon>
    </lineage>
</organism>
<dbReference type="EMBL" id="BAAAQM010000028">
    <property type="protein sequence ID" value="GAA1981642.1"/>
    <property type="molecule type" value="Genomic_DNA"/>
</dbReference>
<dbReference type="GO" id="GO:0016787">
    <property type="term" value="F:hydrolase activity"/>
    <property type="evidence" value="ECO:0007669"/>
    <property type="project" value="UniProtKB-KW"/>
</dbReference>
<dbReference type="InterPro" id="IPR013094">
    <property type="entry name" value="AB_hydrolase_3"/>
</dbReference>
<dbReference type="InterPro" id="IPR029058">
    <property type="entry name" value="AB_hydrolase_fold"/>
</dbReference>
<dbReference type="Gene3D" id="3.40.50.1820">
    <property type="entry name" value="alpha/beta hydrolase"/>
    <property type="match status" value="1"/>
</dbReference>
<protein>
    <submittedName>
        <fullName evidence="3">Alpha/beta hydrolase</fullName>
    </submittedName>
</protein>
<evidence type="ECO:0000313" key="3">
    <source>
        <dbReference type="EMBL" id="GAA1981642.1"/>
    </source>
</evidence>
<evidence type="ECO:0000256" key="1">
    <source>
        <dbReference type="ARBA" id="ARBA00022801"/>
    </source>
</evidence>
<dbReference type="SUPFAM" id="SSF53474">
    <property type="entry name" value="alpha/beta-Hydrolases"/>
    <property type="match status" value="1"/>
</dbReference>
<name>A0ABN2S762_9ACTN</name>
<proteinExistence type="predicted"/>
<dbReference type="InterPro" id="IPR050300">
    <property type="entry name" value="GDXG_lipolytic_enzyme"/>
</dbReference>
<evidence type="ECO:0000313" key="4">
    <source>
        <dbReference type="Proteomes" id="UP001499854"/>
    </source>
</evidence>
<gene>
    <name evidence="3" type="ORF">GCM10009838_48670</name>
</gene>
<evidence type="ECO:0000259" key="2">
    <source>
        <dbReference type="Pfam" id="PF07859"/>
    </source>
</evidence>
<comment type="caution">
    <text evidence="3">The sequence shown here is derived from an EMBL/GenBank/DDBJ whole genome shotgun (WGS) entry which is preliminary data.</text>
</comment>
<dbReference type="PANTHER" id="PTHR48081:SF8">
    <property type="entry name" value="ALPHA_BETA HYDROLASE FOLD-3 DOMAIN-CONTAINING PROTEIN-RELATED"/>
    <property type="match status" value="1"/>
</dbReference>
<dbReference type="RefSeq" id="WP_344659408.1">
    <property type="nucleotide sequence ID" value="NZ_BAAAQM010000028.1"/>
</dbReference>
<sequence length="318" mass="34086">MTLDAQARLIVEALTAMFPDLGGTVTEAAEARAILALAPRLPILVELPSVTDRVIPGSGAAHDIPVRVYRPVADQDAVTPVVVFFHGGGFAICNVELYDGFCRELARSTGATVVSVEYRLAPETLYPGGLEDAYAVTAWVAEHAAELAVDPGRLAVAGDSAGGNFAAVVSLMARDRAERGYASPDIRYQVLVYPPVDFADTADDFPSRTENGEGYFLTTRHLVWYDAQYLQGADRADPYLSPLRAADHARLPAACVVTAEHDPLRDEGDAYAARLAAAGVPVEHLRVEGMFHGFLTMPHPTADRVRAAVFEAVRVALT</sequence>
<dbReference type="Proteomes" id="UP001499854">
    <property type="component" value="Unassembled WGS sequence"/>
</dbReference>
<accession>A0ABN2S762</accession>